<keyword evidence="5" id="KW-1133">Transmembrane helix</keyword>
<dbReference type="GO" id="GO:0019915">
    <property type="term" value="P:lipid storage"/>
    <property type="evidence" value="ECO:0007669"/>
    <property type="project" value="InterPro"/>
</dbReference>
<dbReference type="PANTHER" id="PTHR13390">
    <property type="entry name" value="LIPASE"/>
    <property type="match status" value="1"/>
</dbReference>
<evidence type="ECO:0000256" key="5">
    <source>
        <dbReference type="SAM" id="Phobius"/>
    </source>
</evidence>
<dbReference type="Gene3D" id="3.40.50.1820">
    <property type="entry name" value="alpha/beta hydrolase"/>
    <property type="match status" value="1"/>
</dbReference>
<accession>A0A9P4UNP1</accession>
<dbReference type="InterPro" id="IPR019363">
    <property type="entry name" value="LDAH"/>
</dbReference>
<evidence type="ECO:0000256" key="3">
    <source>
        <dbReference type="ARBA" id="ARBA00022677"/>
    </source>
</evidence>
<dbReference type="OrthoDB" id="448051at2759"/>
<evidence type="ECO:0000256" key="1">
    <source>
        <dbReference type="ARBA" id="ARBA00004502"/>
    </source>
</evidence>
<keyword evidence="5" id="KW-0472">Membrane</keyword>
<gene>
    <name evidence="6" type="ORF">K431DRAFT_228196</name>
</gene>
<dbReference type="GO" id="GO:0005811">
    <property type="term" value="C:lipid droplet"/>
    <property type="evidence" value="ECO:0007669"/>
    <property type="project" value="UniProtKB-SubCell"/>
</dbReference>
<evidence type="ECO:0000313" key="7">
    <source>
        <dbReference type="Proteomes" id="UP000799441"/>
    </source>
</evidence>
<keyword evidence="7" id="KW-1185">Reference proteome</keyword>
<evidence type="ECO:0000313" key="6">
    <source>
        <dbReference type="EMBL" id="KAF2719611.1"/>
    </source>
</evidence>
<dbReference type="InterPro" id="IPR029058">
    <property type="entry name" value="AB_hydrolase_fold"/>
</dbReference>
<dbReference type="AlphaFoldDB" id="A0A9P4UNP1"/>
<comment type="caution">
    <text evidence="6">The sequence shown here is derived from an EMBL/GenBank/DDBJ whole genome shotgun (WGS) entry which is preliminary data.</text>
</comment>
<evidence type="ECO:0000256" key="2">
    <source>
        <dbReference type="ARBA" id="ARBA00008300"/>
    </source>
</evidence>
<keyword evidence="5" id="KW-0812">Transmembrane</keyword>
<sequence length="346" mass="39487">MSPIQDRVLLNDSNLSGLPPRKRVLVWFITGNPGLIEYYRAFLTNVYDQLSHNDNKVVYTVQGTSLAGFEVNPRSPHRSDLKKPLPYNLDEQIQFMSRQLENAIREDKNGPPDDVILIGHSVGAYIALKTVELWQAPSMQQSRTWSISAVVLLFPTIVDIARSPSGKKLTPLFRFPLFPLCVHYLVKTLFLLVPLFVVTLLVRLFTLMPMEDAKITASFLKSDLGVYQALVMAKHEMAEICEDKFTDEVWGKQEVKATQERLTKEANDASSYHKHPHLHFYWGSNDHWVATETRDKLLETRAAHSASEGNNYVTMEIDIHKVPHSFCMQHSNIIADKVAQFIKQLE</sequence>
<dbReference type="EMBL" id="MU003809">
    <property type="protein sequence ID" value="KAF2719611.1"/>
    <property type="molecule type" value="Genomic_DNA"/>
</dbReference>
<dbReference type="PANTHER" id="PTHR13390:SF0">
    <property type="entry name" value="LIPID DROPLET-ASSOCIATED HYDROLASE"/>
    <property type="match status" value="1"/>
</dbReference>
<comment type="subcellular location">
    <subcellularLocation>
        <location evidence="1">Lipid droplet</location>
    </subcellularLocation>
</comment>
<proteinExistence type="inferred from homology"/>
<reference evidence="6" key="1">
    <citation type="journal article" date="2020" name="Stud. Mycol.">
        <title>101 Dothideomycetes genomes: a test case for predicting lifestyles and emergence of pathogens.</title>
        <authorList>
            <person name="Haridas S."/>
            <person name="Albert R."/>
            <person name="Binder M."/>
            <person name="Bloem J."/>
            <person name="Labutti K."/>
            <person name="Salamov A."/>
            <person name="Andreopoulos B."/>
            <person name="Baker S."/>
            <person name="Barry K."/>
            <person name="Bills G."/>
            <person name="Bluhm B."/>
            <person name="Cannon C."/>
            <person name="Castanera R."/>
            <person name="Culley D."/>
            <person name="Daum C."/>
            <person name="Ezra D."/>
            <person name="Gonzalez J."/>
            <person name="Henrissat B."/>
            <person name="Kuo A."/>
            <person name="Liang C."/>
            <person name="Lipzen A."/>
            <person name="Lutzoni F."/>
            <person name="Magnuson J."/>
            <person name="Mondo S."/>
            <person name="Nolan M."/>
            <person name="Ohm R."/>
            <person name="Pangilinan J."/>
            <person name="Park H.-J."/>
            <person name="Ramirez L."/>
            <person name="Alfaro M."/>
            <person name="Sun H."/>
            <person name="Tritt A."/>
            <person name="Yoshinaga Y."/>
            <person name="Zwiers L.-H."/>
            <person name="Turgeon B."/>
            <person name="Goodwin S."/>
            <person name="Spatafora J."/>
            <person name="Crous P."/>
            <person name="Grigoriev I."/>
        </authorList>
    </citation>
    <scope>NUCLEOTIDE SEQUENCE</scope>
    <source>
        <strain evidence="6">CBS 116435</strain>
    </source>
</reference>
<dbReference type="GO" id="GO:0016298">
    <property type="term" value="F:lipase activity"/>
    <property type="evidence" value="ECO:0007669"/>
    <property type="project" value="InterPro"/>
</dbReference>
<evidence type="ECO:0000256" key="4">
    <source>
        <dbReference type="ARBA" id="ARBA00022801"/>
    </source>
</evidence>
<dbReference type="SUPFAM" id="SSF53474">
    <property type="entry name" value="alpha/beta-Hydrolases"/>
    <property type="match status" value="1"/>
</dbReference>
<protein>
    <recommendedName>
        <fullName evidence="8">Lipid droplet-associated hydrolase</fullName>
    </recommendedName>
</protein>
<dbReference type="Proteomes" id="UP000799441">
    <property type="component" value="Unassembled WGS sequence"/>
</dbReference>
<organism evidence="6 7">
    <name type="scientific">Polychaeton citri CBS 116435</name>
    <dbReference type="NCBI Taxonomy" id="1314669"/>
    <lineage>
        <taxon>Eukaryota</taxon>
        <taxon>Fungi</taxon>
        <taxon>Dikarya</taxon>
        <taxon>Ascomycota</taxon>
        <taxon>Pezizomycotina</taxon>
        <taxon>Dothideomycetes</taxon>
        <taxon>Dothideomycetidae</taxon>
        <taxon>Capnodiales</taxon>
        <taxon>Capnodiaceae</taxon>
        <taxon>Polychaeton</taxon>
    </lineage>
</organism>
<dbReference type="Pfam" id="PF10230">
    <property type="entry name" value="LIDHydrolase"/>
    <property type="match status" value="1"/>
</dbReference>
<comment type="similarity">
    <text evidence="2">Belongs to the AB hydrolase superfamily. LDAH family.</text>
</comment>
<keyword evidence="3" id="KW-0551">Lipid droplet</keyword>
<feature type="transmembrane region" description="Helical" evidence="5">
    <location>
        <begin position="184"/>
        <end position="205"/>
    </location>
</feature>
<evidence type="ECO:0008006" key="8">
    <source>
        <dbReference type="Google" id="ProtNLM"/>
    </source>
</evidence>
<name>A0A9P4UNP1_9PEZI</name>
<keyword evidence="4" id="KW-0378">Hydrolase</keyword>